<gene>
    <name evidence="1" type="ORF">NX782_25405</name>
</gene>
<protein>
    <submittedName>
        <fullName evidence="1">Uncharacterized protein</fullName>
    </submittedName>
</protein>
<keyword evidence="2" id="KW-1185">Reference proteome</keyword>
<dbReference type="EMBL" id="JANUGX010000047">
    <property type="protein sequence ID" value="MCS0592523.1"/>
    <property type="molecule type" value="Genomic_DNA"/>
</dbReference>
<dbReference type="RefSeq" id="WP_258848292.1">
    <property type="nucleotide sequence ID" value="NZ_JANUGX010000047.1"/>
</dbReference>
<sequence>DRVRRLNWTAVGLLVDFDVMVAQLATAPVEPELLWHIRDRASGGHRNHLSTLGAEQLEWLITSFRAQWPMTGYPNHVRHGDTNAWDASEFLETLIRRLGTIARETAAAALRSLADATPDGYTRTIRAVAAEQERLRVESIYTPPTLAAITAITRDGVPSDLRDLQAFMLEELAVVQDKIKGDDTDSWRGFFDDTNEPYGEERCRDHLLGLLRQGSPGISLEPEAHMADDKEADITCTAGHIRLPIEVKGQWHPKLWQAADAQLDKLYAQDWRASGCGIYLVFWFGDKVPTNKSLYRPRRGMSAPSTPEQLRDMLASGSEAAREGRIAIFVLDLERS</sequence>
<evidence type="ECO:0000313" key="1">
    <source>
        <dbReference type="EMBL" id="MCS0592523.1"/>
    </source>
</evidence>
<organism evidence="1 2">
    <name type="scientific">Massilia norwichensis</name>
    <dbReference type="NCBI Taxonomy" id="1442366"/>
    <lineage>
        <taxon>Bacteria</taxon>
        <taxon>Pseudomonadati</taxon>
        <taxon>Pseudomonadota</taxon>
        <taxon>Betaproteobacteria</taxon>
        <taxon>Burkholderiales</taxon>
        <taxon>Oxalobacteraceae</taxon>
        <taxon>Telluria group</taxon>
        <taxon>Massilia</taxon>
    </lineage>
</organism>
<proteinExistence type="predicted"/>
<reference evidence="1 2" key="1">
    <citation type="submission" date="2022-08" db="EMBL/GenBank/DDBJ databases">
        <title>Reclassification of Massilia species as members of the genera Telluria, Duganella, Pseudoduganella, Mokoshia gen. nov. and Zemynaea gen. nov. using orthogonal and non-orthogonal genome-based approaches.</title>
        <authorList>
            <person name="Bowman J.P."/>
        </authorList>
    </citation>
    <scope>NUCLEOTIDE SEQUENCE [LARGE SCALE GENOMIC DNA]</scope>
    <source>
        <strain evidence="1 2">LMG 28164</strain>
    </source>
</reference>
<accession>A0ABT2AE73</accession>
<comment type="caution">
    <text evidence="1">The sequence shown here is derived from an EMBL/GenBank/DDBJ whole genome shotgun (WGS) entry which is preliminary data.</text>
</comment>
<name>A0ABT2AE73_9BURK</name>
<evidence type="ECO:0000313" key="2">
    <source>
        <dbReference type="Proteomes" id="UP001205560"/>
    </source>
</evidence>
<feature type="non-terminal residue" evidence="1">
    <location>
        <position position="1"/>
    </location>
</feature>
<dbReference type="Proteomes" id="UP001205560">
    <property type="component" value="Unassembled WGS sequence"/>
</dbReference>